<gene>
    <name evidence="14" type="ORF">TVAG_169880</name>
</gene>
<dbReference type="KEGG" id="tva:4775693"/>
<evidence type="ECO:0000256" key="10">
    <source>
        <dbReference type="PROSITE-ProRule" id="PRU10141"/>
    </source>
</evidence>
<dbReference type="eggNOG" id="KOG0589">
    <property type="taxonomic scope" value="Eukaryota"/>
</dbReference>
<feature type="compositionally biased region" description="Acidic residues" evidence="12">
    <location>
        <begin position="366"/>
        <end position="379"/>
    </location>
</feature>
<comment type="similarity">
    <text evidence="1">Belongs to the protein kinase superfamily. NEK Ser/Thr protein kinase family. NIMA subfamily.</text>
</comment>
<dbReference type="Pfam" id="PF00069">
    <property type="entry name" value="Pkinase"/>
    <property type="match status" value="1"/>
</dbReference>
<dbReference type="PANTHER" id="PTHR44899:SF6">
    <property type="entry name" value="SERINE_THREONINE PROTEIN KINASE"/>
    <property type="match status" value="1"/>
</dbReference>
<keyword evidence="4" id="KW-0808">Transferase</keyword>
<reference evidence="14" key="2">
    <citation type="journal article" date="2007" name="Science">
        <title>Draft genome sequence of the sexually transmitted pathogen Trichomonas vaginalis.</title>
        <authorList>
            <person name="Carlton J.M."/>
            <person name="Hirt R.P."/>
            <person name="Silva J.C."/>
            <person name="Delcher A.L."/>
            <person name="Schatz M."/>
            <person name="Zhao Q."/>
            <person name="Wortman J.R."/>
            <person name="Bidwell S.L."/>
            <person name="Alsmark U.C.M."/>
            <person name="Besteiro S."/>
            <person name="Sicheritz-Ponten T."/>
            <person name="Noel C.J."/>
            <person name="Dacks J.B."/>
            <person name="Foster P.G."/>
            <person name="Simillion C."/>
            <person name="Van de Peer Y."/>
            <person name="Miranda-Saavedra D."/>
            <person name="Barton G.J."/>
            <person name="Westrop G.D."/>
            <person name="Mueller S."/>
            <person name="Dessi D."/>
            <person name="Fiori P.L."/>
            <person name="Ren Q."/>
            <person name="Paulsen I."/>
            <person name="Zhang H."/>
            <person name="Bastida-Corcuera F.D."/>
            <person name="Simoes-Barbosa A."/>
            <person name="Brown M.T."/>
            <person name="Hayes R.D."/>
            <person name="Mukherjee M."/>
            <person name="Okumura C.Y."/>
            <person name="Schneider R."/>
            <person name="Smith A.J."/>
            <person name="Vanacova S."/>
            <person name="Villalvazo M."/>
            <person name="Haas B.J."/>
            <person name="Pertea M."/>
            <person name="Feldblyum T.V."/>
            <person name="Utterback T.R."/>
            <person name="Shu C.L."/>
            <person name="Osoegawa K."/>
            <person name="de Jong P.J."/>
            <person name="Hrdy I."/>
            <person name="Horvathova L."/>
            <person name="Zubacova Z."/>
            <person name="Dolezal P."/>
            <person name="Malik S.B."/>
            <person name="Logsdon J.M. Jr."/>
            <person name="Henze K."/>
            <person name="Gupta A."/>
            <person name="Wang C.C."/>
            <person name="Dunne R.L."/>
            <person name="Upcroft J.A."/>
            <person name="Upcroft P."/>
            <person name="White O."/>
            <person name="Salzberg S.L."/>
            <person name="Tang P."/>
            <person name="Chiu C.-H."/>
            <person name="Lee Y.-S."/>
            <person name="Embley T.M."/>
            <person name="Coombs G.H."/>
            <person name="Mottram J.C."/>
            <person name="Tachezy J."/>
            <person name="Fraser-Liggett C.M."/>
            <person name="Johnson P.J."/>
        </authorList>
    </citation>
    <scope>NUCLEOTIDE SEQUENCE [LARGE SCALE GENOMIC DNA]</scope>
    <source>
        <strain evidence="14">G3</strain>
    </source>
</reference>
<dbReference type="GO" id="GO:0005524">
    <property type="term" value="F:ATP binding"/>
    <property type="evidence" value="ECO:0007669"/>
    <property type="project" value="UniProtKB-UniRule"/>
</dbReference>
<dbReference type="VEuPathDB" id="TrichDB:TVAGG3_0681070"/>
<dbReference type="PROSITE" id="PS00107">
    <property type="entry name" value="PROTEIN_KINASE_ATP"/>
    <property type="match status" value="1"/>
</dbReference>
<dbReference type="GO" id="GO:0004674">
    <property type="term" value="F:protein serine/threonine kinase activity"/>
    <property type="evidence" value="ECO:0000318"/>
    <property type="project" value="GO_Central"/>
</dbReference>
<evidence type="ECO:0000256" key="2">
    <source>
        <dbReference type="ARBA" id="ARBA00012513"/>
    </source>
</evidence>
<dbReference type="RefSeq" id="XP_001329811.1">
    <property type="nucleotide sequence ID" value="XM_001329776.1"/>
</dbReference>
<dbReference type="AlphaFoldDB" id="A2DPD2"/>
<dbReference type="FunFam" id="3.30.200.20:FF:000097">
    <property type="entry name" value="Probable serine/threonine-protein kinase nek1"/>
    <property type="match status" value="1"/>
</dbReference>
<dbReference type="FunFam" id="1.10.510.10:FF:001587">
    <property type="entry name" value="AGC family protein kinase"/>
    <property type="match status" value="1"/>
</dbReference>
<dbReference type="InParanoid" id="A2DPD2"/>
<dbReference type="EMBL" id="DS113227">
    <property type="protein sequence ID" value="EAY17676.1"/>
    <property type="molecule type" value="Genomic_DNA"/>
</dbReference>
<keyword evidence="3 11" id="KW-0723">Serine/threonine-protein kinase</keyword>
<feature type="binding site" evidence="10">
    <location>
        <position position="38"/>
    </location>
    <ligand>
        <name>ATP</name>
        <dbReference type="ChEBI" id="CHEBI:30616"/>
    </ligand>
</feature>
<dbReference type="Gene3D" id="3.30.200.20">
    <property type="entry name" value="Phosphorylase Kinase, domain 1"/>
    <property type="match status" value="1"/>
</dbReference>
<comment type="catalytic activity">
    <reaction evidence="8">
        <text>L-threonyl-[protein] + ATP = O-phospho-L-threonyl-[protein] + ADP + H(+)</text>
        <dbReference type="Rhea" id="RHEA:46608"/>
        <dbReference type="Rhea" id="RHEA-COMP:11060"/>
        <dbReference type="Rhea" id="RHEA-COMP:11605"/>
        <dbReference type="ChEBI" id="CHEBI:15378"/>
        <dbReference type="ChEBI" id="CHEBI:30013"/>
        <dbReference type="ChEBI" id="CHEBI:30616"/>
        <dbReference type="ChEBI" id="CHEBI:61977"/>
        <dbReference type="ChEBI" id="CHEBI:456216"/>
        <dbReference type="EC" id="2.7.11.1"/>
    </reaction>
</comment>
<evidence type="ECO:0000256" key="9">
    <source>
        <dbReference type="ARBA" id="ARBA00048679"/>
    </source>
</evidence>
<accession>A2DPD2</accession>
<dbReference type="InterPro" id="IPR000719">
    <property type="entry name" value="Prot_kinase_dom"/>
</dbReference>
<organism evidence="14 15">
    <name type="scientific">Trichomonas vaginalis (strain ATCC PRA-98 / G3)</name>
    <dbReference type="NCBI Taxonomy" id="412133"/>
    <lineage>
        <taxon>Eukaryota</taxon>
        <taxon>Metamonada</taxon>
        <taxon>Parabasalia</taxon>
        <taxon>Trichomonadida</taxon>
        <taxon>Trichomonadidae</taxon>
        <taxon>Trichomonas</taxon>
    </lineage>
</organism>
<evidence type="ECO:0000256" key="1">
    <source>
        <dbReference type="ARBA" id="ARBA00010886"/>
    </source>
</evidence>
<evidence type="ECO:0000256" key="6">
    <source>
        <dbReference type="ARBA" id="ARBA00022777"/>
    </source>
</evidence>
<evidence type="ECO:0000256" key="5">
    <source>
        <dbReference type="ARBA" id="ARBA00022741"/>
    </source>
</evidence>
<dbReference type="PANTHER" id="PTHR44899">
    <property type="entry name" value="CAMK FAMILY PROTEIN KINASE"/>
    <property type="match status" value="1"/>
</dbReference>
<dbReference type="SMART" id="SM00220">
    <property type="entry name" value="S_TKc"/>
    <property type="match status" value="1"/>
</dbReference>
<dbReference type="GO" id="GO:0005737">
    <property type="term" value="C:cytoplasm"/>
    <property type="evidence" value="ECO:0000318"/>
    <property type="project" value="GO_Central"/>
</dbReference>
<evidence type="ECO:0000313" key="14">
    <source>
        <dbReference type="EMBL" id="EAY17676.1"/>
    </source>
</evidence>
<evidence type="ECO:0000259" key="13">
    <source>
        <dbReference type="PROSITE" id="PS50011"/>
    </source>
</evidence>
<dbReference type="SMR" id="A2DPD2"/>
<dbReference type="InterPro" id="IPR017441">
    <property type="entry name" value="Protein_kinase_ATP_BS"/>
</dbReference>
<evidence type="ECO:0000313" key="15">
    <source>
        <dbReference type="Proteomes" id="UP000001542"/>
    </source>
</evidence>
<dbReference type="PROSITE" id="PS50011">
    <property type="entry name" value="PROTEIN_KINASE_DOM"/>
    <property type="match status" value="1"/>
</dbReference>
<feature type="domain" description="Protein kinase" evidence="13">
    <location>
        <begin position="9"/>
        <end position="270"/>
    </location>
</feature>
<dbReference type="OMA" id="VSDQQEY"/>
<proteinExistence type="inferred from homology"/>
<reference evidence="14" key="1">
    <citation type="submission" date="2006-10" db="EMBL/GenBank/DDBJ databases">
        <authorList>
            <person name="Amadeo P."/>
            <person name="Zhao Q."/>
            <person name="Wortman J."/>
            <person name="Fraser-Liggett C."/>
            <person name="Carlton J."/>
        </authorList>
    </citation>
    <scope>NUCLEOTIDE SEQUENCE</scope>
    <source>
        <strain evidence="14">G3</strain>
    </source>
</reference>
<dbReference type="PROSITE" id="PS00108">
    <property type="entry name" value="PROTEIN_KINASE_ST"/>
    <property type="match status" value="1"/>
</dbReference>
<name>A2DPD2_TRIV3</name>
<evidence type="ECO:0000256" key="4">
    <source>
        <dbReference type="ARBA" id="ARBA00022679"/>
    </source>
</evidence>
<dbReference type="EC" id="2.7.11.1" evidence="2"/>
<protein>
    <recommendedName>
        <fullName evidence="2">non-specific serine/threonine protein kinase</fullName>
        <ecNumber evidence="2">2.7.11.1</ecNumber>
    </recommendedName>
</protein>
<dbReference type="VEuPathDB" id="TrichDB:TVAG_169880"/>
<evidence type="ECO:0000256" key="7">
    <source>
        <dbReference type="ARBA" id="ARBA00022840"/>
    </source>
</evidence>
<evidence type="ECO:0000256" key="12">
    <source>
        <dbReference type="SAM" id="MobiDB-lite"/>
    </source>
</evidence>
<keyword evidence="5 10" id="KW-0547">Nucleotide-binding</keyword>
<dbReference type="Gene3D" id="1.10.510.10">
    <property type="entry name" value="Transferase(Phosphotransferase) domain 1"/>
    <property type="match status" value="1"/>
</dbReference>
<keyword evidence="15" id="KW-1185">Reference proteome</keyword>
<dbReference type="InterPro" id="IPR011009">
    <property type="entry name" value="Kinase-like_dom_sf"/>
</dbReference>
<dbReference type="OrthoDB" id="248923at2759"/>
<dbReference type="Proteomes" id="UP000001542">
    <property type="component" value="Unassembled WGS sequence"/>
</dbReference>
<dbReference type="STRING" id="5722.A2DPD2"/>
<dbReference type="InterPro" id="IPR008271">
    <property type="entry name" value="Ser/Thr_kinase_AS"/>
</dbReference>
<dbReference type="SUPFAM" id="SSF56112">
    <property type="entry name" value="Protein kinase-like (PK-like)"/>
    <property type="match status" value="1"/>
</dbReference>
<evidence type="ECO:0000256" key="11">
    <source>
        <dbReference type="RuleBase" id="RU000304"/>
    </source>
</evidence>
<keyword evidence="6 14" id="KW-0418">Kinase</keyword>
<dbReference type="CDD" id="cd08530">
    <property type="entry name" value="STKc_CNK2-like"/>
    <property type="match status" value="1"/>
</dbReference>
<evidence type="ECO:0000256" key="8">
    <source>
        <dbReference type="ARBA" id="ARBA00047899"/>
    </source>
</evidence>
<evidence type="ECO:0000256" key="3">
    <source>
        <dbReference type="ARBA" id="ARBA00022527"/>
    </source>
</evidence>
<feature type="region of interest" description="Disordered" evidence="12">
    <location>
        <begin position="364"/>
        <end position="432"/>
    </location>
</feature>
<dbReference type="InterPro" id="IPR051131">
    <property type="entry name" value="NEK_Ser/Thr_kinase_NIMA"/>
</dbReference>
<keyword evidence="7 10" id="KW-0067">ATP-binding</keyword>
<sequence>MNTHLVPGFTILKQLGKGSYGTVYKAKRNSDGQSYALKVVDLGSMNQKQREDSINEIRIMASVSSPFIISFHESSIIGRKLVIVSEYAKLGDLSNAISRRKQKKRQFKEETIWRFLIQMLEGLRVLHERGIVHRDLKSANILLSAPDLFKIGDLGISTVLAQRQLAKTQIGTPMYLAPEIWKRRPYDSKCDIWSLGVLLYEMATFRYPFNAKTAQDLSVKVCTTKAPRIPPIYSDDLINVIMSMLQQNPVLRPSVQDILAVPAVQAHINLINVFMPAVEQSHADLIATIKVPRNLQQLNLPRPRYEKDDAIFIPLEGRIHAKGNVINPQKRLSLVSTRELQAIADFDCWSPVKCRGNEIKQREFLPDPEELEPINEQNEDLPVREPAAPPMDSTRRPSSRPHPRAKPLVQRAAEPQHHGRATPPVDPIPTNRPRVLRFRYCQPLIIR</sequence>
<comment type="catalytic activity">
    <reaction evidence="9">
        <text>L-seryl-[protein] + ATP = O-phospho-L-seryl-[protein] + ADP + H(+)</text>
        <dbReference type="Rhea" id="RHEA:17989"/>
        <dbReference type="Rhea" id="RHEA-COMP:9863"/>
        <dbReference type="Rhea" id="RHEA-COMP:11604"/>
        <dbReference type="ChEBI" id="CHEBI:15378"/>
        <dbReference type="ChEBI" id="CHEBI:29999"/>
        <dbReference type="ChEBI" id="CHEBI:30616"/>
        <dbReference type="ChEBI" id="CHEBI:83421"/>
        <dbReference type="ChEBI" id="CHEBI:456216"/>
        <dbReference type="EC" id="2.7.11.1"/>
    </reaction>
</comment>